<keyword evidence="3" id="KW-1185">Reference proteome</keyword>
<reference evidence="2 3" key="1">
    <citation type="submission" date="2023-08" db="EMBL/GenBank/DDBJ databases">
        <title>A Necator americanus chromosomal reference genome.</title>
        <authorList>
            <person name="Ilik V."/>
            <person name="Petrzelkova K.J."/>
            <person name="Pardy F."/>
            <person name="Fuh T."/>
            <person name="Niatou-Singa F.S."/>
            <person name="Gouil Q."/>
            <person name="Baker L."/>
            <person name="Ritchie M.E."/>
            <person name="Jex A.R."/>
            <person name="Gazzola D."/>
            <person name="Li H."/>
            <person name="Toshio Fujiwara R."/>
            <person name="Zhan B."/>
            <person name="Aroian R.V."/>
            <person name="Pafco B."/>
            <person name="Schwarz E.M."/>
        </authorList>
    </citation>
    <scope>NUCLEOTIDE SEQUENCE [LARGE SCALE GENOMIC DNA]</scope>
    <source>
        <strain evidence="2 3">Aroian</strain>
        <tissue evidence="2">Whole animal</tissue>
    </source>
</reference>
<organism evidence="2 3">
    <name type="scientific">Necator americanus</name>
    <name type="common">Human hookworm</name>
    <dbReference type="NCBI Taxonomy" id="51031"/>
    <lineage>
        <taxon>Eukaryota</taxon>
        <taxon>Metazoa</taxon>
        <taxon>Ecdysozoa</taxon>
        <taxon>Nematoda</taxon>
        <taxon>Chromadorea</taxon>
        <taxon>Rhabditida</taxon>
        <taxon>Rhabditina</taxon>
        <taxon>Rhabditomorpha</taxon>
        <taxon>Strongyloidea</taxon>
        <taxon>Ancylostomatidae</taxon>
        <taxon>Bunostominae</taxon>
        <taxon>Necator</taxon>
    </lineage>
</organism>
<dbReference type="Proteomes" id="UP001303046">
    <property type="component" value="Unassembled WGS sequence"/>
</dbReference>
<keyword evidence="1" id="KW-0732">Signal</keyword>
<dbReference type="EMBL" id="JAVFWL010000002">
    <property type="protein sequence ID" value="KAK6737750.1"/>
    <property type="molecule type" value="Genomic_DNA"/>
</dbReference>
<evidence type="ECO:0000313" key="2">
    <source>
        <dbReference type="EMBL" id="KAK6737750.1"/>
    </source>
</evidence>
<feature type="signal peptide" evidence="1">
    <location>
        <begin position="1"/>
        <end position="19"/>
    </location>
</feature>
<feature type="chain" id="PRO_5045240307" evidence="1">
    <location>
        <begin position="20"/>
        <end position="84"/>
    </location>
</feature>
<accession>A0ABR1CIJ1</accession>
<name>A0ABR1CIJ1_NECAM</name>
<sequence>MRIILYLFLIAVSIFHLNAQQIEEDFPVPPRLDRHGIDTTKERITRDVRMREDIPLLVDPQPIYDSNEFSFIEHKHQPRIFTVR</sequence>
<protein>
    <submittedName>
        <fullName evidence="2">Uncharacterized protein</fullName>
    </submittedName>
</protein>
<evidence type="ECO:0000256" key="1">
    <source>
        <dbReference type="SAM" id="SignalP"/>
    </source>
</evidence>
<comment type="caution">
    <text evidence="2">The sequence shown here is derived from an EMBL/GenBank/DDBJ whole genome shotgun (WGS) entry which is preliminary data.</text>
</comment>
<gene>
    <name evidence="2" type="primary">Necator_chrII.g7870</name>
    <name evidence="2" type="ORF">RB195_020076</name>
</gene>
<evidence type="ECO:0000313" key="3">
    <source>
        <dbReference type="Proteomes" id="UP001303046"/>
    </source>
</evidence>
<proteinExistence type="predicted"/>